<sequence>MKIPLKAATTLQPLLVPSSGLGVGGLPKTVTRHLCTSWRPAKTLGFLSCSTMASPPLSHQVRDNIQLSQLEKKIFGRLLGTLRHFGLQTQLRVAGGWVRDKVDEFNRGCWCS</sequence>
<dbReference type="EMBL" id="CM039429">
    <property type="protein sequence ID" value="KAI4346384.1"/>
    <property type="molecule type" value="Genomic_DNA"/>
</dbReference>
<proteinExistence type="predicted"/>
<name>A0ACB9PEI5_BAUVA</name>
<evidence type="ECO:0000313" key="1">
    <source>
        <dbReference type="EMBL" id="KAI4346384.1"/>
    </source>
</evidence>
<protein>
    <submittedName>
        <fullName evidence="1">Uncharacterized protein</fullName>
    </submittedName>
</protein>
<organism evidence="1 2">
    <name type="scientific">Bauhinia variegata</name>
    <name type="common">Purple orchid tree</name>
    <name type="synonym">Phanera variegata</name>
    <dbReference type="NCBI Taxonomy" id="167791"/>
    <lineage>
        <taxon>Eukaryota</taxon>
        <taxon>Viridiplantae</taxon>
        <taxon>Streptophyta</taxon>
        <taxon>Embryophyta</taxon>
        <taxon>Tracheophyta</taxon>
        <taxon>Spermatophyta</taxon>
        <taxon>Magnoliopsida</taxon>
        <taxon>eudicotyledons</taxon>
        <taxon>Gunneridae</taxon>
        <taxon>Pentapetalae</taxon>
        <taxon>rosids</taxon>
        <taxon>fabids</taxon>
        <taxon>Fabales</taxon>
        <taxon>Fabaceae</taxon>
        <taxon>Cercidoideae</taxon>
        <taxon>Cercideae</taxon>
        <taxon>Bauhiniinae</taxon>
        <taxon>Bauhinia</taxon>
    </lineage>
</organism>
<dbReference type="Proteomes" id="UP000828941">
    <property type="component" value="Chromosome 4"/>
</dbReference>
<keyword evidence="2" id="KW-1185">Reference proteome</keyword>
<reference evidence="1 2" key="1">
    <citation type="journal article" date="2022" name="DNA Res.">
        <title>Chromosomal-level genome assembly of the orchid tree Bauhinia variegata (Leguminosae; Cercidoideae) supports the allotetraploid origin hypothesis of Bauhinia.</title>
        <authorList>
            <person name="Zhong Y."/>
            <person name="Chen Y."/>
            <person name="Zheng D."/>
            <person name="Pang J."/>
            <person name="Liu Y."/>
            <person name="Luo S."/>
            <person name="Meng S."/>
            <person name="Qian L."/>
            <person name="Wei D."/>
            <person name="Dai S."/>
            <person name="Zhou R."/>
        </authorList>
    </citation>
    <scope>NUCLEOTIDE SEQUENCE [LARGE SCALE GENOMIC DNA]</scope>
    <source>
        <strain evidence="1">BV-YZ2020</strain>
    </source>
</reference>
<comment type="caution">
    <text evidence="1">The sequence shown here is derived from an EMBL/GenBank/DDBJ whole genome shotgun (WGS) entry which is preliminary data.</text>
</comment>
<evidence type="ECO:0000313" key="2">
    <source>
        <dbReference type="Proteomes" id="UP000828941"/>
    </source>
</evidence>
<accession>A0ACB9PEI5</accession>
<gene>
    <name evidence="1" type="ORF">L6164_007282</name>
</gene>